<dbReference type="CDD" id="cd07989">
    <property type="entry name" value="LPLAT_AGPAT-like"/>
    <property type="match status" value="1"/>
</dbReference>
<evidence type="ECO:0000256" key="1">
    <source>
        <dbReference type="ARBA" id="ARBA00022679"/>
    </source>
</evidence>
<dbReference type="SMART" id="SM00563">
    <property type="entry name" value="PlsC"/>
    <property type="match status" value="1"/>
</dbReference>
<dbReference type="SUPFAM" id="SSF69593">
    <property type="entry name" value="Glycerol-3-phosphate (1)-acyltransferase"/>
    <property type="match status" value="1"/>
</dbReference>
<dbReference type="Proteomes" id="UP001501495">
    <property type="component" value="Unassembled WGS sequence"/>
</dbReference>
<gene>
    <name evidence="4" type="ORF">GCM10022215_03250</name>
</gene>
<keyword evidence="2 4" id="KW-0012">Acyltransferase</keyword>
<dbReference type="PANTHER" id="PTHR10434:SF11">
    <property type="entry name" value="1-ACYL-SN-GLYCEROL-3-PHOSPHATE ACYLTRANSFERASE"/>
    <property type="match status" value="1"/>
</dbReference>
<protein>
    <submittedName>
        <fullName evidence="4">Lysophospholipid acyltransferase family protein</fullName>
    </submittedName>
</protein>
<evidence type="ECO:0000313" key="5">
    <source>
        <dbReference type="Proteomes" id="UP001501495"/>
    </source>
</evidence>
<reference evidence="5" key="1">
    <citation type="journal article" date="2019" name="Int. J. Syst. Evol. Microbiol.">
        <title>The Global Catalogue of Microorganisms (GCM) 10K type strain sequencing project: providing services to taxonomists for standard genome sequencing and annotation.</title>
        <authorList>
            <consortium name="The Broad Institute Genomics Platform"/>
            <consortium name="The Broad Institute Genome Sequencing Center for Infectious Disease"/>
            <person name="Wu L."/>
            <person name="Ma J."/>
        </authorList>
    </citation>
    <scope>NUCLEOTIDE SEQUENCE [LARGE SCALE GENOMIC DNA]</scope>
    <source>
        <strain evidence="5">JCM 16703</strain>
    </source>
</reference>
<dbReference type="GO" id="GO:0016746">
    <property type="term" value="F:acyltransferase activity"/>
    <property type="evidence" value="ECO:0007669"/>
    <property type="project" value="UniProtKB-KW"/>
</dbReference>
<evidence type="ECO:0000256" key="2">
    <source>
        <dbReference type="ARBA" id="ARBA00023315"/>
    </source>
</evidence>
<dbReference type="EMBL" id="BAAAZH010000001">
    <property type="protein sequence ID" value="GAA4109107.1"/>
    <property type="molecule type" value="Genomic_DNA"/>
</dbReference>
<dbReference type="PANTHER" id="PTHR10434">
    <property type="entry name" value="1-ACYL-SN-GLYCEROL-3-PHOSPHATE ACYLTRANSFERASE"/>
    <property type="match status" value="1"/>
</dbReference>
<accession>A0ABP7XA92</accession>
<dbReference type="InterPro" id="IPR002123">
    <property type="entry name" value="Plipid/glycerol_acylTrfase"/>
</dbReference>
<name>A0ABP7XA92_9ACTN</name>
<keyword evidence="1" id="KW-0808">Transferase</keyword>
<dbReference type="Pfam" id="PF01553">
    <property type="entry name" value="Acyltransferase"/>
    <property type="match status" value="1"/>
</dbReference>
<keyword evidence="5" id="KW-1185">Reference proteome</keyword>
<dbReference type="RefSeq" id="WP_344731441.1">
    <property type="nucleotide sequence ID" value="NZ_BAAAZH010000001.1"/>
</dbReference>
<proteinExistence type="predicted"/>
<organism evidence="4 5">
    <name type="scientific">Nocardioides fonticola</name>
    <dbReference type="NCBI Taxonomy" id="450363"/>
    <lineage>
        <taxon>Bacteria</taxon>
        <taxon>Bacillati</taxon>
        <taxon>Actinomycetota</taxon>
        <taxon>Actinomycetes</taxon>
        <taxon>Propionibacteriales</taxon>
        <taxon>Nocardioidaceae</taxon>
        <taxon>Nocardioides</taxon>
    </lineage>
</organism>
<sequence length="231" mass="24565">MAEDPLYRLLHPVLPPLARAVWRPRVEGLHHVPATGGVLLASNHLSFVDSVVIPVVVPRKVVFLAKSDYFTGSGLGGAVSRAWFSGLGMLPVDRDDPRAALSSLDTALGVLARGEAFGLYPEGTRSRDGRLYRGRTGVAHLALTAGVPVVPVGLIGTERLQPIGSRVPRLARVTVRFGAPIHVTGPSAETSYDGVPLGRARREVTDRIMTAIQALTGQQEAGVYNERAADA</sequence>
<evidence type="ECO:0000259" key="3">
    <source>
        <dbReference type="SMART" id="SM00563"/>
    </source>
</evidence>
<comment type="caution">
    <text evidence="4">The sequence shown here is derived from an EMBL/GenBank/DDBJ whole genome shotgun (WGS) entry which is preliminary data.</text>
</comment>
<evidence type="ECO:0000313" key="4">
    <source>
        <dbReference type="EMBL" id="GAA4109107.1"/>
    </source>
</evidence>
<feature type="domain" description="Phospholipid/glycerol acyltransferase" evidence="3">
    <location>
        <begin position="38"/>
        <end position="157"/>
    </location>
</feature>